<dbReference type="InterPro" id="IPR029962">
    <property type="entry name" value="TBL"/>
</dbReference>
<evidence type="ECO:0000313" key="4">
    <source>
        <dbReference type="Proteomes" id="UP001374535"/>
    </source>
</evidence>
<evidence type="ECO:0000259" key="2">
    <source>
        <dbReference type="Pfam" id="PF14416"/>
    </source>
</evidence>
<feature type="region of interest" description="Disordered" evidence="1">
    <location>
        <begin position="59"/>
        <end position="79"/>
    </location>
</feature>
<dbReference type="Proteomes" id="UP001374535">
    <property type="component" value="Chromosome 6"/>
</dbReference>
<evidence type="ECO:0000313" key="3">
    <source>
        <dbReference type="EMBL" id="WVZ06089.1"/>
    </source>
</evidence>
<dbReference type="InterPro" id="IPR025846">
    <property type="entry name" value="TBL_N"/>
</dbReference>
<accession>A0AAQ3NA58</accession>
<dbReference type="EMBL" id="CP144695">
    <property type="protein sequence ID" value="WVZ06089.1"/>
    <property type="molecule type" value="Genomic_DNA"/>
</dbReference>
<feature type="domain" description="Trichome birefringence-like N-terminal" evidence="2">
    <location>
        <begin position="83"/>
        <end position="136"/>
    </location>
</feature>
<dbReference type="Pfam" id="PF14416">
    <property type="entry name" value="PMR5N"/>
    <property type="match status" value="1"/>
</dbReference>
<dbReference type="GO" id="GO:0005794">
    <property type="term" value="C:Golgi apparatus"/>
    <property type="evidence" value="ECO:0007669"/>
    <property type="project" value="TreeGrafter"/>
</dbReference>
<dbReference type="PANTHER" id="PTHR32285:SF282">
    <property type="entry name" value="PROTEIN TRICHOME BIREFRINGENCE-LIKE 32"/>
    <property type="match status" value="1"/>
</dbReference>
<sequence>MQNLMKASSSSFFHSLLRVKPRSSSYLFTLLAFILFAAIFSGHDFLFNFHPHPKDQKQTLFFSTPPPRNTTTVTETKREEEGGCDVFEGRWVRDELTRPLYEESDCPYIQPQLTCQEHGRPEKEYQRWRWQPHGCDLPT</sequence>
<evidence type="ECO:0000256" key="1">
    <source>
        <dbReference type="SAM" id="MobiDB-lite"/>
    </source>
</evidence>
<protein>
    <recommendedName>
        <fullName evidence="2">Trichome birefringence-like N-terminal domain-containing protein</fullName>
    </recommendedName>
</protein>
<dbReference type="GO" id="GO:0016413">
    <property type="term" value="F:O-acetyltransferase activity"/>
    <property type="evidence" value="ECO:0007669"/>
    <property type="project" value="InterPro"/>
</dbReference>
<dbReference type="PANTHER" id="PTHR32285">
    <property type="entry name" value="PROTEIN TRICHOME BIREFRINGENCE-LIKE 9-RELATED"/>
    <property type="match status" value="1"/>
</dbReference>
<organism evidence="3 4">
    <name type="scientific">Vigna mungo</name>
    <name type="common">Black gram</name>
    <name type="synonym">Phaseolus mungo</name>
    <dbReference type="NCBI Taxonomy" id="3915"/>
    <lineage>
        <taxon>Eukaryota</taxon>
        <taxon>Viridiplantae</taxon>
        <taxon>Streptophyta</taxon>
        <taxon>Embryophyta</taxon>
        <taxon>Tracheophyta</taxon>
        <taxon>Spermatophyta</taxon>
        <taxon>Magnoliopsida</taxon>
        <taxon>eudicotyledons</taxon>
        <taxon>Gunneridae</taxon>
        <taxon>Pentapetalae</taxon>
        <taxon>rosids</taxon>
        <taxon>fabids</taxon>
        <taxon>Fabales</taxon>
        <taxon>Fabaceae</taxon>
        <taxon>Papilionoideae</taxon>
        <taxon>50 kb inversion clade</taxon>
        <taxon>NPAAA clade</taxon>
        <taxon>indigoferoid/millettioid clade</taxon>
        <taxon>Phaseoleae</taxon>
        <taxon>Vigna</taxon>
    </lineage>
</organism>
<name>A0AAQ3NA58_VIGMU</name>
<dbReference type="AlphaFoldDB" id="A0AAQ3NA58"/>
<gene>
    <name evidence="3" type="ORF">V8G54_019435</name>
</gene>
<proteinExistence type="predicted"/>
<reference evidence="3 4" key="1">
    <citation type="journal article" date="2023" name="Life. Sci Alliance">
        <title>Evolutionary insights into 3D genome organization and epigenetic landscape of Vigna mungo.</title>
        <authorList>
            <person name="Junaid A."/>
            <person name="Singh B."/>
            <person name="Bhatia S."/>
        </authorList>
    </citation>
    <scope>NUCLEOTIDE SEQUENCE [LARGE SCALE GENOMIC DNA]</scope>
    <source>
        <strain evidence="3">Urdbean</strain>
    </source>
</reference>
<keyword evidence="4" id="KW-1185">Reference proteome</keyword>